<dbReference type="InterPro" id="IPR001763">
    <property type="entry name" value="Rhodanese-like_dom"/>
</dbReference>
<proteinExistence type="predicted"/>
<reference evidence="3" key="1">
    <citation type="journal article" date="2019" name="Int. J. Syst. Evol. Microbiol.">
        <title>The Global Catalogue of Microorganisms (GCM) 10K type strain sequencing project: providing services to taxonomists for standard genome sequencing and annotation.</title>
        <authorList>
            <consortium name="The Broad Institute Genomics Platform"/>
            <consortium name="The Broad Institute Genome Sequencing Center for Infectious Disease"/>
            <person name="Wu L."/>
            <person name="Ma J."/>
        </authorList>
    </citation>
    <scope>NUCLEOTIDE SEQUENCE [LARGE SCALE GENOMIC DNA]</scope>
    <source>
        <strain evidence="3">CGMCC 4.1467</strain>
    </source>
</reference>
<dbReference type="InterPro" id="IPR036873">
    <property type="entry name" value="Rhodanese-like_dom_sf"/>
</dbReference>
<evidence type="ECO:0000313" key="3">
    <source>
        <dbReference type="Proteomes" id="UP001596472"/>
    </source>
</evidence>
<dbReference type="EMBL" id="JBHTBS010000002">
    <property type="protein sequence ID" value="MFC7336572.1"/>
    <property type="molecule type" value="Genomic_DNA"/>
</dbReference>
<keyword evidence="3" id="KW-1185">Reference proteome</keyword>
<dbReference type="RefSeq" id="WP_379709945.1">
    <property type="nucleotide sequence ID" value="NZ_JBHTBS010000002.1"/>
</dbReference>
<dbReference type="SUPFAM" id="SSF52821">
    <property type="entry name" value="Rhodanese/Cell cycle control phosphatase"/>
    <property type="match status" value="1"/>
</dbReference>
<dbReference type="Gene3D" id="3.40.250.10">
    <property type="entry name" value="Rhodanese-like domain"/>
    <property type="match status" value="1"/>
</dbReference>
<dbReference type="SMART" id="SM00450">
    <property type="entry name" value="RHOD"/>
    <property type="match status" value="1"/>
</dbReference>
<sequence>MTPAELSIDSPMGEIMDALPGARRALFSRYHLGGCQSCGFSPTETLAELATRAADAPAEEMLAHILAAHEHDKAMLIDPAEAKAALDSDSPPLLLDTRTREEHEAVAIPGSEFMDQDYQQRLFSGEPGRAILLYDHSGKHVLDTCSWFHGHGLKNTRAIKGGIDAWAQEVDRSLRRYRLEIE</sequence>
<organism evidence="2 3">
    <name type="scientific">Haloferula chungangensis</name>
    <dbReference type="NCBI Taxonomy" id="1048331"/>
    <lineage>
        <taxon>Bacteria</taxon>
        <taxon>Pseudomonadati</taxon>
        <taxon>Verrucomicrobiota</taxon>
        <taxon>Verrucomicrobiia</taxon>
        <taxon>Verrucomicrobiales</taxon>
        <taxon>Verrucomicrobiaceae</taxon>
        <taxon>Haloferula</taxon>
    </lineage>
</organism>
<name>A0ABW2L4Z2_9BACT</name>
<dbReference type="Pfam" id="PF00581">
    <property type="entry name" value="Rhodanese"/>
    <property type="match status" value="1"/>
</dbReference>
<feature type="domain" description="Rhodanese" evidence="1">
    <location>
        <begin position="88"/>
        <end position="175"/>
    </location>
</feature>
<dbReference type="PROSITE" id="PS50206">
    <property type="entry name" value="RHODANESE_3"/>
    <property type="match status" value="1"/>
</dbReference>
<protein>
    <submittedName>
        <fullName evidence="2">Rhodanese-like domain-containing protein</fullName>
    </submittedName>
</protein>
<gene>
    <name evidence="2" type="ORF">ACFQY0_05225</name>
</gene>
<accession>A0ABW2L4Z2</accession>
<evidence type="ECO:0000259" key="1">
    <source>
        <dbReference type="PROSITE" id="PS50206"/>
    </source>
</evidence>
<evidence type="ECO:0000313" key="2">
    <source>
        <dbReference type="EMBL" id="MFC7336572.1"/>
    </source>
</evidence>
<comment type="caution">
    <text evidence="2">The sequence shown here is derived from an EMBL/GenBank/DDBJ whole genome shotgun (WGS) entry which is preliminary data.</text>
</comment>
<dbReference type="Proteomes" id="UP001596472">
    <property type="component" value="Unassembled WGS sequence"/>
</dbReference>